<keyword evidence="2" id="KW-0223">Dioxygenase</keyword>
<dbReference type="PROSITE" id="PS51819">
    <property type="entry name" value="VOC"/>
    <property type="match status" value="1"/>
</dbReference>
<name>A0A1H1VBB0_9ACTN</name>
<dbReference type="Gene3D" id="3.10.180.10">
    <property type="entry name" value="2,3-Dihydroxybiphenyl 1,2-Dioxygenase, domain 1"/>
    <property type="match status" value="1"/>
</dbReference>
<dbReference type="STRING" id="117157.SAMN04489717_3990"/>
<proteinExistence type="predicted"/>
<evidence type="ECO:0000313" key="3">
    <source>
        <dbReference type="Proteomes" id="UP000198983"/>
    </source>
</evidence>
<dbReference type="OrthoDB" id="115162at2"/>
<dbReference type="InterPro" id="IPR037523">
    <property type="entry name" value="VOC_core"/>
</dbReference>
<reference evidence="2 3" key="1">
    <citation type="submission" date="2016-10" db="EMBL/GenBank/DDBJ databases">
        <authorList>
            <person name="de Groot N.N."/>
        </authorList>
    </citation>
    <scope>NUCLEOTIDE SEQUENCE [LARGE SCALE GENOMIC DNA]</scope>
    <source>
        <strain evidence="2 3">DSM 22024</strain>
    </source>
</reference>
<dbReference type="SUPFAM" id="SSF54593">
    <property type="entry name" value="Glyoxalase/Bleomycin resistance protein/Dihydroxybiphenyl dioxygenase"/>
    <property type="match status" value="1"/>
</dbReference>
<keyword evidence="3" id="KW-1185">Reference proteome</keyword>
<accession>A0A1H1VBB0</accession>
<dbReference type="Proteomes" id="UP000198983">
    <property type="component" value="Chromosome I"/>
</dbReference>
<dbReference type="EMBL" id="LT629732">
    <property type="protein sequence ID" value="SDS82047.1"/>
    <property type="molecule type" value="Genomic_DNA"/>
</dbReference>
<dbReference type="GO" id="GO:0051213">
    <property type="term" value="F:dioxygenase activity"/>
    <property type="evidence" value="ECO:0007669"/>
    <property type="project" value="UniProtKB-KW"/>
</dbReference>
<dbReference type="InterPro" id="IPR004360">
    <property type="entry name" value="Glyas_Fos-R_dOase_dom"/>
</dbReference>
<dbReference type="Pfam" id="PF00903">
    <property type="entry name" value="Glyoxalase"/>
    <property type="match status" value="1"/>
</dbReference>
<dbReference type="InterPro" id="IPR029068">
    <property type="entry name" value="Glyas_Bleomycin-R_OHBP_Dase"/>
</dbReference>
<keyword evidence="2" id="KW-0560">Oxidoreductase</keyword>
<dbReference type="RefSeq" id="WP_092655126.1">
    <property type="nucleotide sequence ID" value="NZ_LT629732.1"/>
</dbReference>
<protein>
    <submittedName>
        <fullName evidence="2">Glyoxalase/Bleomycin resistance protein/Dioxygenase superfamily protein</fullName>
    </submittedName>
</protein>
<evidence type="ECO:0000259" key="1">
    <source>
        <dbReference type="PROSITE" id="PS51819"/>
    </source>
</evidence>
<gene>
    <name evidence="2" type="ORF">SAMN04489717_3990</name>
</gene>
<organism evidence="2 3">
    <name type="scientific">Actinopolymorpha singaporensis</name>
    <dbReference type="NCBI Taxonomy" id="117157"/>
    <lineage>
        <taxon>Bacteria</taxon>
        <taxon>Bacillati</taxon>
        <taxon>Actinomycetota</taxon>
        <taxon>Actinomycetes</taxon>
        <taxon>Propionibacteriales</taxon>
        <taxon>Actinopolymorphaceae</taxon>
        <taxon>Actinopolymorpha</taxon>
    </lineage>
</organism>
<dbReference type="AlphaFoldDB" id="A0A1H1VBB0"/>
<feature type="domain" description="VOC" evidence="1">
    <location>
        <begin position="5"/>
        <end position="127"/>
    </location>
</feature>
<sequence length="128" mass="13706">MAAFRTPQVTLFSEDVSRAAAFYAGLGFREVFRVPTEGAPIHVDLVLDGYRLGIAAVSSVRDDHGLDPVPTGQRAAVVLWTDDTPAALARIAATGAPILAQPHEWLGRLLIAWTADPDGNPIQVVQHL</sequence>
<evidence type="ECO:0000313" key="2">
    <source>
        <dbReference type="EMBL" id="SDS82047.1"/>
    </source>
</evidence>